<organism evidence="2 3">
    <name type="scientific">Dictyobacter halimunensis</name>
    <dbReference type="NCBI Taxonomy" id="3026934"/>
    <lineage>
        <taxon>Bacteria</taxon>
        <taxon>Bacillati</taxon>
        <taxon>Chloroflexota</taxon>
        <taxon>Ktedonobacteria</taxon>
        <taxon>Ktedonobacterales</taxon>
        <taxon>Dictyobacteraceae</taxon>
        <taxon>Dictyobacter</taxon>
    </lineage>
</organism>
<dbReference type="PANTHER" id="PTHR38011">
    <property type="entry name" value="DIHYDROFOLATE REDUCTASE FAMILY PROTEIN (AFU_ORTHOLOGUE AFUA_8G06820)"/>
    <property type="match status" value="1"/>
</dbReference>
<protein>
    <submittedName>
        <fullName evidence="2">Pyrimidine reductase</fullName>
    </submittedName>
</protein>
<evidence type="ECO:0000313" key="3">
    <source>
        <dbReference type="Proteomes" id="UP001344906"/>
    </source>
</evidence>
<sequence length="188" mass="21128">MRKVVMSQFVSLDGVVEDPGGVEGYQYGGWAFRFGSTEQQQVKIDELFQANTLLLGRRTYEGFAAVWPTMQGTGAYGERMNSLPKYIASTTLTEMTWNATPLTGDLAEAISKLKQEEGQDILIFGSIQLVQTLHNLRLIDEYRLMVFPLILGRSRRLFSDTSEMQALQLVENKLLPSGVLTLTYHPTK</sequence>
<dbReference type="RefSeq" id="WP_338255730.1">
    <property type="nucleotide sequence ID" value="NZ_BSRI01000002.1"/>
</dbReference>
<keyword evidence="3" id="KW-1185">Reference proteome</keyword>
<dbReference type="InterPro" id="IPR050765">
    <property type="entry name" value="Riboflavin_Biosynth_HTPR"/>
</dbReference>
<comment type="caution">
    <text evidence="2">The sequence shown here is derived from an EMBL/GenBank/DDBJ whole genome shotgun (WGS) entry which is preliminary data.</text>
</comment>
<dbReference type="Proteomes" id="UP001344906">
    <property type="component" value="Unassembled WGS sequence"/>
</dbReference>
<dbReference type="Pfam" id="PF01872">
    <property type="entry name" value="RibD_C"/>
    <property type="match status" value="1"/>
</dbReference>
<dbReference type="PANTHER" id="PTHR38011:SF11">
    <property type="entry name" value="2,5-DIAMINO-6-RIBOSYLAMINO-4(3H)-PYRIMIDINONE 5'-PHOSPHATE REDUCTASE"/>
    <property type="match status" value="1"/>
</dbReference>
<dbReference type="InterPro" id="IPR002734">
    <property type="entry name" value="RibDG_C"/>
</dbReference>
<feature type="domain" description="Bacterial bifunctional deaminase-reductase C-terminal" evidence="1">
    <location>
        <begin position="2"/>
        <end position="179"/>
    </location>
</feature>
<name>A0ABQ6FY29_9CHLR</name>
<gene>
    <name evidence="2" type="ORF">KDH_60280</name>
</gene>
<proteinExistence type="predicted"/>
<evidence type="ECO:0000259" key="1">
    <source>
        <dbReference type="Pfam" id="PF01872"/>
    </source>
</evidence>
<accession>A0ABQ6FY29</accession>
<evidence type="ECO:0000313" key="2">
    <source>
        <dbReference type="EMBL" id="GLV59200.1"/>
    </source>
</evidence>
<dbReference type="InterPro" id="IPR024072">
    <property type="entry name" value="DHFR-like_dom_sf"/>
</dbReference>
<dbReference type="Gene3D" id="3.40.430.10">
    <property type="entry name" value="Dihydrofolate Reductase, subunit A"/>
    <property type="match status" value="1"/>
</dbReference>
<dbReference type="SUPFAM" id="SSF53597">
    <property type="entry name" value="Dihydrofolate reductase-like"/>
    <property type="match status" value="1"/>
</dbReference>
<dbReference type="EMBL" id="BSRI01000002">
    <property type="protein sequence ID" value="GLV59200.1"/>
    <property type="molecule type" value="Genomic_DNA"/>
</dbReference>
<reference evidence="2 3" key="1">
    <citation type="submission" date="2023-02" db="EMBL/GenBank/DDBJ databases">
        <title>Dictyobacter halimunensis sp. nov., a new member of the class Ktedonobacteria from forest soil in a geothermal area.</title>
        <authorList>
            <person name="Rachmania M.K."/>
            <person name="Ningsih F."/>
            <person name="Sakai Y."/>
            <person name="Yabe S."/>
            <person name="Yokota A."/>
            <person name="Sjamsuridzal W."/>
        </authorList>
    </citation>
    <scope>NUCLEOTIDE SEQUENCE [LARGE SCALE GENOMIC DNA]</scope>
    <source>
        <strain evidence="2 3">S3.2.2.5</strain>
    </source>
</reference>